<proteinExistence type="predicted"/>
<keyword evidence="3" id="KW-1185">Reference proteome</keyword>
<reference evidence="2 3" key="1">
    <citation type="submission" date="2019-10" db="EMBL/GenBank/DDBJ databases">
        <title>Nocardia macrotermitis sp. nov. and Nocardia aurantia sp. nov., isolated from the gut of fungus growing-termite Macrotermes natalensis.</title>
        <authorList>
            <person name="Benndorf R."/>
            <person name="Schwitalla J."/>
            <person name="Martin K."/>
            <person name="De Beer W."/>
            <person name="Kaster A.-K."/>
            <person name="Vollmers J."/>
            <person name="Poulsen M."/>
            <person name="Beemelmanns C."/>
        </authorList>
    </citation>
    <scope>NUCLEOTIDE SEQUENCE [LARGE SCALE GENOMIC DNA]</scope>
    <source>
        <strain evidence="2 3">RB56</strain>
    </source>
</reference>
<dbReference type="EMBL" id="WEGI01000003">
    <property type="protein sequence ID" value="MQY25868.1"/>
    <property type="molecule type" value="Genomic_DNA"/>
</dbReference>
<keyword evidence="1" id="KW-0472">Membrane</keyword>
<dbReference type="Proteomes" id="UP000431401">
    <property type="component" value="Unassembled WGS sequence"/>
</dbReference>
<accession>A0A7K0DJN5</accession>
<dbReference type="AlphaFoldDB" id="A0A7K0DJN5"/>
<name>A0A7K0DJN5_9NOCA</name>
<evidence type="ECO:0000313" key="2">
    <source>
        <dbReference type="EMBL" id="MQY25868.1"/>
    </source>
</evidence>
<evidence type="ECO:0000256" key="1">
    <source>
        <dbReference type="SAM" id="Phobius"/>
    </source>
</evidence>
<keyword evidence="1" id="KW-0812">Transmembrane</keyword>
<organism evidence="2 3">
    <name type="scientific">Nocardia aurantia</name>
    <dbReference type="NCBI Taxonomy" id="2585199"/>
    <lineage>
        <taxon>Bacteria</taxon>
        <taxon>Bacillati</taxon>
        <taxon>Actinomycetota</taxon>
        <taxon>Actinomycetes</taxon>
        <taxon>Mycobacteriales</taxon>
        <taxon>Nocardiaceae</taxon>
        <taxon>Nocardia</taxon>
    </lineage>
</organism>
<gene>
    <name evidence="2" type="ORF">NRB56_14270</name>
</gene>
<evidence type="ECO:0000313" key="3">
    <source>
        <dbReference type="Proteomes" id="UP000431401"/>
    </source>
</evidence>
<feature type="transmembrane region" description="Helical" evidence="1">
    <location>
        <begin position="26"/>
        <end position="45"/>
    </location>
</feature>
<dbReference type="RefSeq" id="WP_194290758.1">
    <property type="nucleotide sequence ID" value="NZ_WEGI01000003.1"/>
</dbReference>
<comment type="caution">
    <text evidence="2">The sequence shown here is derived from an EMBL/GenBank/DDBJ whole genome shotgun (WGS) entry which is preliminary data.</text>
</comment>
<protein>
    <submittedName>
        <fullName evidence="2">Uncharacterized protein</fullName>
    </submittedName>
</protein>
<keyword evidence="1" id="KW-1133">Transmembrane helix</keyword>
<sequence length="51" mass="5202">MAILGLILLLVGVVFGIPILTTVGVILLVAGGILMLLGAVGRPLGGRSHYY</sequence>